<feature type="region of interest" description="Disordered" evidence="1">
    <location>
        <begin position="1509"/>
        <end position="1549"/>
    </location>
</feature>
<feature type="region of interest" description="Disordered" evidence="1">
    <location>
        <begin position="655"/>
        <end position="721"/>
    </location>
</feature>
<evidence type="ECO:0000256" key="1">
    <source>
        <dbReference type="SAM" id="MobiDB-lite"/>
    </source>
</evidence>
<accession>A0A0K8U673</accession>
<feature type="region of interest" description="Disordered" evidence="1">
    <location>
        <begin position="90"/>
        <end position="130"/>
    </location>
</feature>
<dbReference type="EMBL" id="GDHF01030474">
    <property type="protein sequence ID" value="JAI21840.1"/>
    <property type="molecule type" value="Transcribed_RNA"/>
</dbReference>
<feature type="region of interest" description="Disordered" evidence="1">
    <location>
        <begin position="1024"/>
        <end position="1246"/>
    </location>
</feature>
<proteinExistence type="predicted"/>
<feature type="compositionally biased region" description="Low complexity" evidence="1">
    <location>
        <begin position="670"/>
        <end position="687"/>
    </location>
</feature>
<sequence>MSLINCKEDSAKTNILMEEGDSSLEPGEVKTPPHGSESIKPKASEEINTKCGTPQYLPFVKSVSKKETDKCAEKVRAILELDAIKRKEELERRKEQKSEFLSLQNRNKKKEQKRHKSTKEENKVDATADHIPDRYQDDSIKKNKQKKNIHEDHINSTRPIVESFEDMRSIGSAVSMPLLPPLDFVTPTTNFSRGFTGMNNTTNYRSYNPFMRTYRTDFRHRGDEFHKQNRTRFPRYRSQYNSGVFSTPSEESCHSIHQPTIHYSQLLWTKTKPSISYAYNIQDRHSSKNSKKASEINISKKKKNKKSKDREESKSSQSSPKSRRKSSKRKKIRKIRETLQLQPLKNSIFTNDEVFPMKTNNSESIISACTENSIPKVSYENPNAESVVPSCLQVDTNNENTYASSKTVNSSKPQILDMFASLTPPKQNSPAIEVKSSSNSSSNIQITNKLQEIQDRIGRLLDDDELKLEVIQATKEKLLKKSLEHIGIGHPKKLSTKKCESLNLPIGSSSPNSSKTEDKLPGKLSKKRIKQKEFVHGSLIETKLKGKSFDIFEETKVDVWQNTKGGPDYSVDCSDGKSVNNISVNLNSSNFKQNPIENTQFIKRESDKLTSSLEDSPCVLSKFVTCVNNGSPDTDDYSDNWENDDDEMDLNSVFPNINQQTSKNVTNIGMESPSSSIMDSAESDSNSKVQSTTPKNSPPPQLCPSPKFSYDSKKHQRPNIVCQKTKDMQLLYNQFMKSVENADIESDLKSSENVSISKTNKEKESEQLSTSSTSYSSSSSSSSDSSVSSSGSSSTTSSSDSASEDSNDVDIIKNNDSNAACVIEKTSEKVTKRRSSDGEKATPLIASKDDSKPNVARDLKKLENLEANLLRIQMMRANYDSADEISDELLKMEKLFLHEKNIILNKFMDSSANKSVKIEKESHSDLDTNIQPTVDSIQSATCTRGQFVQSLQKLPNKDGIPEVANIFSTNREVIKLTISPVKLPKTSAIFEVDNDMENSKQAIDTLEKNNSTVKLPKPAKEVAIVKPIMETKESTSAHHQKRRRSPIISHHTLQSRSRSRRGRIRSLSVSPSRNSSGRCISPQRRSAFSKPTRYRNFERRSRSRSPSFSRQINRRSGDISPIPRKRRSLLNIDDRFRKHSPRRDSRSHSRSPCSPLNHRHRGGRYSRSPLPFKPPSPPADPNLSPTVSRRGSFSPERRSRSISRSPSKRTTSPSEKSYNSSRHRSLSPKHRLYKQHPPHHSSTSYYFNHSPNRISLDARINIVLNGPSSGNNESNNSIQAYEDYGHYGQYGPAAYMAIPGDSNSFYTNQYVQITNSGASGPPTHPIQQSYPNLRSVGTDESELFSSIQQHVNVNTSNFYYNRFGTQPFGYNQPSPLLKELPKATVAVQKGNVLEIVPCSDLLTGNVTQNTQADSENRIRKDSSNEVVIEENSGSNGEKNKRSILKAFDGETNSLQTGLGSAPKKKQVNFEDGVFPNHNSDEEDRKVIEAKIRVRMRRLKKKHGITPSCYNLFEDKVRKEKQKGSSNKKDQQPPPPPNGFPPPNLEQPIYLRTHTPTPLLYFHFDGVVHSMYVSQMERPIPPRLLNPKCLTSSSIGIVTHADSQSPLYMQSPITAVAPHLHTSKKDTLATFTRPNRNENLSPKVISSTSALQQTGSPKINLKIYSPIENVHHTEISNVSLPSTSPNSIKGNTIHTISSGPIANHLLPKRQDSPKDAVSTRTNLSMGLLPLPITHPPMSQNTPITSHTRIPVIGVPPTVVPKVMSATPEPYMAGFPNTMLQNTHPHHSLNQNYTVPPSIAQTNSTHMAIGVQPYFNPPIHRMPRPLPNYMGQQNQPSPSSSNLPINNLVDPVETANSDLDKFTSPQTMAISFNFKGP</sequence>
<gene>
    <name evidence="2" type="ORF">c2_g4_i1</name>
</gene>
<feature type="compositionally biased region" description="Basic residues" evidence="1">
    <location>
        <begin position="106"/>
        <end position="117"/>
    </location>
</feature>
<feature type="region of interest" description="Disordered" evidence="1">
    <location>
        <begin position="282"/>
        <end position="337"/>
    </location>
</feature>
<name>A0A0K8U673_BACLA</name>
<feature type="compositionally biased region" description="Basic and acidic residues" evidence="1">
    <location>
        <begin position="37"/>
        <end position="47"/>
    </location>
</feature>
<feature type="compositionally biased region" description="Low complexity" evidence="1">
    <location>
        <begin position="769"/>
        <end position="801"/>
    </location>
</feature>
<feature type="compositionally biased region" description="Pro residues" evidence="1">
    <location>
        <begin position="1531"/>
        <end position="1544"/>
    </location>
</feature>
<feature type="compositionally biased region" description="Pro residues" evidence="1">
    <location>
        <begin position="1171"/>
        <end position="1180"/>
    </location>
</feature>
<feature type="region of interest" description="Disordered" evidence="1">
    <location>
        <begin position="502"/>
        <end position="523"/>
    </location>
</feature>
<feature type="region of interest" description="Disordered" evidence="1">
    <location>
        <begin position="747"/>
        <end position="813"/>
    </location>
</feature>
<feature type="compositionally biased region" description="Basic and acidic residues" evidence="1">
    <location>
        <begin position="1132"/>
        <end position="1147"/>
    </location>
</feature>
<protein>
    <submittedName>
        <fullName evidence="2">Uncharacterized protein</fullName>
    </submittedName>
</protein>
<feature type="region of interest" description="Disordered" evidence="1">
    <location>
        <begin position="18"/>
        <end position="47"/>
    </location>
</feature>
<feature type="region of interest" description="Disordered" evidence="1">
    <location>
        <begin position="1409"/>
        <end position="1440"/>
    </location>
</feature>
<feature type="compositionally biased region" description="Low complexity" evidence="1">
    <location>
        <begin position="1202"/>
        <end position="1217"/>
    </location>
</feature>
<feature type="compositionally biased region" description="Basic and acidic residues" evidence="1">
    <location>
        <begin position="827"/>
        <end position="840"/>
    </location>
</feature>
<feature type="compositionally biased region" description="Basic and acidic residues" evidence="1">
    <location>
        <begin position="118"/>
        <end position="130"/>
    </location>
</feature>
<feature type="compositionally biased region" description="Basic residues" evidence="1">
    <location>
        <begin position="1221"/>
        <end position="1239"/>
    </location>
</feature>
<reference evidence="2" key="1">
    <citation type="submission" date="2015-06" db="EMBL/GenBank/DDBJ databases">
        <authorList>
            <person name="Hoefler B.C."/>
            <person name="Straight P.D."/>
        </authorList>
    </citation>
    <scope>NUCLEOTIDE SEQUENCE</scope>
</reference>
<feature type="compositionally biased region" description="Polar residues" evidence="1">
    <location>
        <begin position="655"/>
        <end position="669"/>
    </location>
</feature>
<organism evidence="2">
    <name type="scientific">Bactrocera latifrons</name>
    <name type="common">Malaysian fruit fly</name>
    <name type="synonym">Chaetodacus latifrons</name>
    <dbReference type="NCBI Taxonomy" id="174628"/>
    <lineage>
        <taxon>Eukaryota</taxon>
        <taxon>Metazoa</taxon>
        <taxon>Ecdysozoa</taxon>
        <taxon>Arthropoda</taxon>
        <taxon>Hexapoda</taxon>
        <taxon>Insecta</taxon>
        <taxon>Pterygota</taxon>
        <taxon>Neoptera</taxon>
        <taxon>Endopterygota</taxon>
        <taxon>Diptera</taxon>
        <taxon>Brachycera</taxon>
        <taxon>Muscomorpha</taxon>
        <taxon>Tephritoidea</taxon>
        <taxon>Tephritidae</taxon>
        <taxon>Bactrocera</taxon>
        <taxon>Bactrocera</taxon>
    </lineage>
</organism>
<feature type="compositionally biased region" description="Basic and acidic residues" evidence="1">
    <location>
        <begin position="1414"/>
        <end position="1423"/>
    </location>
</feature>
<evidence type="ECO:0000313" key="2">
    <source>
        <dbReference type="EMBL" id="JAI21840.1"/>
    </source>
</evidence>
<feature type="compositionally biased region" description="Basic residues" evidence="1">
    <location>
        <begin position="321"/>
        <end position="334"/>
    </location>
</feature>
<dbReference type="OrthoDB" id="8050562at2759"/>
<feature type="region of interest" description="Disordered" evidence="1">
    <location>
        <begin position="827"/>
        <end position="852"/>
    </location>
</feature>
<feature type="compositionally biased region" description="Low complexity" evidence="1">
    <location>
        <begin position="1065"/>
        <end position="1078"/>
    </location>
</feature>